<dbReference type="GO" id="GO:0000298">
    <property type="term" value="F:endopolyphosphatase activity"/>
    <property type="evidence" value="ECO:0007669"/>
    <property type="project" value="TreeGrafter"/>
</dbReference>
<keyword evidence="4" id="KW-1185">Reference proteome</keyword>
<proteinExistence type="predicted"/>
<dbReference type="PANTHER" id="PTHR42850:SF4">
    <property type="entry name" value="ZINC-DEPENDENT ENDOPOLYPHOSPHATASE"/>
    <property type="match status" value="1"/>
</dbReference>
<protein>
    <submittedName>
        <fullName evidence="3">Metallo-dependent phosphatase-like protein</fullName>
    </submittedName>
</protein>
<reference evidence="3" key="1">
    <citation type="journal article" date="2022" name="New Phytol.">
        <title>Evolutionary transition to the ectomycorrhizal habit in the genomes of a hyperdiverse lineage of mushroom-forming fungi.</title>
        <authorList>
            <person name="Looney B."/>
            <person name="Miyauchi S."/>
            <person name="Morin E."/>
            <person name="Drula E."/>
            <person name="Courty P.E."/>
            <person name="Kohler A."/>
            <person name="Kuo A."/>
            <person name="LaButti K."/>
            <person name="Pangilinan J."/>
            <person name="Lipzen A."/>
            <person name="Riley R."/>
            <person name="Andreopoulos W."/>
            <person name="He G."/>
            <person name="Johnson J."/>
            <person name="Nolan M."/>
            <person name="Tritt A."/>
            <person name="Barry K.W."/>
            <person name="Grigoriev I.V."/>
            <person name="Nagy L.G."/>
            <person name="Hibbett D."/>
            <person name="Henrissat B."/>
            <person name="Matheny P.B."/>
            <person name="Labbe J."/>
            <person name="Martin F.M."/>
        </authorList>
    </citation>
    <scope>NUCLEOTIDE SEQUENCE</scope>
    <source>
        <strain evidence="3">BPL690</strain>
    </source>
</reference>
<dbReference type="PANTHER" id="PTHR42850">
    <property type="entry name" value="METALLOPHOSPHOESTERASE"/>
    <property type="match status" value="1"/>
</dbReference>
<dbReference type="GO" id="GO:0016791">
    <property type="term" value="F:phosphatase activity"/>
    <property type="evidence" value="ECO:0007669"/>
    <property type="project" value="TreeGrafter"/>
</dbReference>
<dbReference type="GO" id="GO:0006798">
    <property type="term" value="P:polyphosphate catabolic process"/>
    <property type="evidence" value="ECO:0007669"/>
    <property type="project" value="TreeGrafter"/>
</dbReference>
<dbReference type="GO" id="GO:0005737">
    <property type="term" value="C:cytoplasm"/>
    <property type="evidence" value="ECO:0007669"/>
    <property type="project" value="TreeGrafter"/>
</dbReference>
<dbReference type="InterPro" id="IPR029052">
    <property type="entry name" value="Metallo-depent_PP-like"/>
</dbReference>
<sequence>MSMAQSSTLRNSVPPFVILFFLVYIFSSDYSMNCFPDFGNYKRIGVVSAEELSLDDPSRRLIIVGDIHGMKSSLDDLLNQVSYNKDKDTLIHLGDITAKGPHSGSLSVLSFLGTHNITGVRGNHDQMVIEWRAWLNWIETLEAGAGSRWLLDLEVKWENANLGGELEDDSDDHKWWSRIPRGWKLFSDHYLIARAIGKSDYDYLLSLPLVLHLPSEHVFLVHAGLLPYDPTLPIASKRQPLAHLPKLPLDVREDSISALRNAQELSILDDIKQNNNPWVLLNIRNLRKDNTVSRKTGKGKPWAEVWDGAMSRCAGFESTVQGTGGSFPCHPSTVIYGHTASRGLDIHRWTMGLDTGCVYGRKLTALVLDSGHSRRGTLLPGAYEGHALGVRDDDDDEDDGGESVKSNPATVPFGDGGQARLVSVECRTPKGQEHRSA</sequence>
<evidence type="ECO:0000259" key="2">
    <source>
        <dbReference type="Pfam" id="PF00149"/>
    </source>
</evidence>
<dbReference type="AlphaFoldDB" id="A0AAD4QQ51"/>
<accession>A0AAD4QQ51</accession>
<dbReference type="SUPFAM" id="SSF56300">
    <property type="entry name" value="Metallo-dependent phosphatases"/>
    <property type="match status" value="1"/>
</dbReference>
<feature type="region of interest" description="Disordered" evidence="1">
    <location>
        <begin position="386"/>
        <end position="421"/>
    </location>
</feature>
<name>A0AAD4QQ51_9AGAM</name>
<dbReference type="Proteomes" id="UP001203297">
    <property type="component" value="Unassembled WGS sequence"/>
</dbReference>
<feature type="compositionally biased region" description="Acidic residues" evidence="1">
    <location>
        <begin position="392"/>
        <end position="401"/>
    </location>
</feature>
<dbReference type="InterPro" id="IPR004843">
    <property type="entry name" value="Calcineurin-like_PHP"/>
</dbReference>
<organism evidence="3 4">
    <name type="scientific">Multifurca ochricompacta</name>
    <dbReference type="NCBI Taxonomy" id="376703"/>
    <lineage>
        <taxon>Eukaryota</taxon>
        <taxon>Fungi</taxon>
        <taxon>Dikarya</taxon>
        <taxon>Basidiomycota</taxon>
        <taxon>Agaricomycotina</taxon>
        <taxon>Agaricomycetes</taxon>
        <taxon>Russulales</taxon>
        <taxon>Russulaceae</taxon>
        <taxon>Multifurca</taxon>
    </lineage>
</organism>
<evidence type="ECO:0000313" key="3">
    <source>
        <dbReference type="EMBL" id="KAI0303840.1"/>
    </source>
</evidence>
<dbReference type="InterPro" id="IPR050126">
    <property type="entry name" value="Ap4A_hydrolase"/>
</dbReference>
<feature type="domain" description="Calcineurin-like phosphoesterase" evidence="2">
    <location>
        <begin position="60"/>
        <end position="193"/>
    </location>
</feature>
<dbReference type="Gene3D" id="3.60.21.10">
    <property type="match status" value="1"/>
</dbReference>
<comment type="caution">
    <text evidence="3">The sequence shown here is derived from an EMBL/GenBank/DDBJ whole genome shotgun (WGS) entry which is preliminary data.</text>
</comment>
<evidence type="ECO:0000256" key="1">
    <source>
        <dbReference type="SAM" id="MobiDB-lite"/>
    </source>
</evidence>
<dbReference type="Pfam" id="PF00149">
    <property type="entry name" value="Metallophos"/>
    <property type="match status" value="1"/>
</dbReference>
<dbReference type="EMBL" id="WTXG01000008">
    <property type="protein sequence ID" value="KAI0303840.1"/>
    <property type="molecule type" value="Genomic_DNA"/>
</dbReference>
<gene>
    <name evidence="3" type="ORF">B0F90DRAFT_1709501</name>
</gene>
<evidence type="ECO:0000313" key="4">
    <source>
        <dbReference type="Proteomes" id="UP001203297"/>
    </source>
</evidence>